<feature type="region of interest" description="Disordered" evidence="3">
    <location>
        <begin position="111"/>
        <end position="164"/>
    </location>
</feature>
<dbReference type="InterPro" id="IPR051571">
    <property type="entry name" value="N-CoR_corepressor"/>
</dbReference>
<dbReference type="PROSITE" id="PS51294">
    <property type="entry name" value="HTH_MYB"/>
    <property type="match status" value="1"/>
</dbReference>
<feature type="region of interest" description="Disordered" evidence="3">
    <location>
        <begin position="182"/>
        <end position="227"/>
    </location>
</feature>
<dbReference type="SUPFAM" id="SSF46689">
    <property type="entry name" value="Homeodomain-like"/>
    <property type="match status" value="1"/>
</dbReference>
<feature type="domain" description="HTH myb-type" evidence="6">
    <location>
        <begin position="49"/>
        <end position="97"/>
    </location>
</feature>
<dbReference type="InterPro" id="IPR001005">
    <property type="entry name" value="SANT/Myb"/>
</dbReference>
<evidence type="ECO:0000313" key="8">
    <source>
        <dbReference type="Proteomes" id="UP001153148"/>
    </source>
</evidence>
<feature type="region of interest" description="Disordered" evidence="3">
    <location>
        <begin position="335"/>
        <end position="368"/>
    </location>
</feature>
<dbReference type="Proteomes" id="UP001153148">
    <property type="component" value="Unassembled WGS sequence"/>
</dbReference>
<feature type="compositionally biased region" description="Polar residues" evidence="3">
    <location>
        <begin position="138"/>
        <end position="154"/>
    </location>
</feature>
<proteinExistence type="inferred from homology"/>
<dbReference type="InterPro" id="IPR009057">
    <property type="entry name" value="Homeodomain-like_sf"/>
</dbReference>
<comment type="similarity">
    <text evidence="2">Belongs to the N-CoR nuclear receptor corepressors family.</text>
</comment>
<dbReference type="SMART" id="SM00717">
    <property type="entry name" value="SANT"/>
    <property type="match status" value="1"/>
</dbReference>
<dbReference type="Gene3D" id="1.20.58.1880">
    <property type="match status" value="1"/>
</dbReference>
<comment type="subcellular location">
    <subcellularLocation>
        <location evidence="1">Nucleus</location>
    </subcellularLocation>
</comment>
<feature type="region of interest" description="Disordered" evidence="3">
    <location>
        <begin position="453"/>
        <end position="473"/>
    </location>
</feature>
<protein>
    <recommendedName>
        <fullName evidence="9">Nuclear receptor corepressor 1</fullName>
    </recommendedName>
</protein>
<dbReference type="InterPro" id="IPR017884">
    <property type="entry name" value="SANT_dom"/>
</dbReference>
<feature type="non-terminal residue" evidence="7">
    <location>
        <position position="1"/>
    </location>
</feature>
<feature type="compositionally biased region" description="Basic and acidic residues" evidence="3">
    <location>
        <begin position="182"/>
        <end position="191"/>
    </location>
</feature>
<evidence type="ECO:0000256" key="3">
    <source>
        <dbReference type="SAM" id="MobiDB-lite"/>
    </source>
</evidence>
<feature type="domain" description="SANT" evidence="5">
    <location>
        <begin position="49"/>
        <end position="97"/>
    </location>
</feature>
<name>A0ABN7PDE2_TIMPD</name>
<feature type="compositionally biased region" description="Low complexity" evidence="3">
    <location>
        <begin position="454"/>
        <end position="465"/>
    </location>
</feature>
<evidence type="ECO:0000313" key="7">
    <source>
        <dbReference type="EMBL" id="CAG2063460.1"/>
    </source>
</evidence>
<feature type="compositionally biased region" description="Low complexity" evidence="3">
    <location>
        <begin position="125"/>
        <end position="136"/>
    </location>
</feature>
<feature type="domain" description="Myb-like" evidence="4">
    <location>
        <begin position="49"/>
        <end position="93"/>
    </location>
</feature>
<evidence type="ECO:0000259" key="4">
    <source>
        <dbReference type="PROSITE" id="PS50090"/>
    </source>
</evidence>
<dbReference type="PROSITE" id="PS50090">
    <property type="entry name" value="MYB_LIKE"/>
    <property type="match status" value="1"/>
</dbReference>
<sequence length="517" mass="56537">FLFFSEIPETLTKCCSACFNRISRRVAPHIQDGNAIADDDQLSQCQQLRWSEEEIESAKRALKEFGTNWSKVAERVGNTKTHHQCKNFYFNYRKKMGLDLLVQEYNKNHLGEERKPTVTDEEESGSSTSSCDEMSGVPLNSDTDSAASPNNSQPIEEKRSSPMKTVLVSDVREEQLELAKVRQATETEETKAPNPPTQTAACKEDYDSSATETADEGQGGADADASAVVRQSPKTINYPISSTSVTVVPSQPEVLGVALRTGVPSLRLLSLQVVHRAGPKSHVTSLLEAEAQKWVGLCGAPGQLVVHGLEHGRLHSYAQVVGDYFPTRNGRHPGYVVGTSPRFRSNQRVTGREGGVNGPIREGSPPTRSVKDLVLGMIEMQLLKNPGGHGNNTSVNLSGTIVEPTISSILKTDHHAEIHRSDITFGREYRSEAKSRQVQVTQDTSLATLSVVNSHHSSTPTSLHPHLPPPGSSLLERIPQCMQATITQCSTPSSVEFPKEGLVVVQVCKLMLKYHCI</sequence>
<evidence type="ECO:0008006" key="9">
    <source>
        <dbReference type="Google" id="ProtNLM"/>
    </source>
</evidence>
<dbReference type="PANTHER" id="PTHR13992">
    <property type="entry name" value="NUCLEAR RECEPTOR CO-REPRESSOR RELATED NCOR"/>
    <property type="match status" value="1"/>
</dbReference>
<reference evidence="7" key="1">
    <citation type="submission" date="2021-03" db="EMBL/GenBank/DDBJ databases">
        <authorList>
            <person name="Tran Van P."/>
        </authorList>
    </citation>
    <scope>NUCLEOTIDE SEQUENCE</scope>
</reference>
<dbReference type="PANTHER" id="PTHR13992:SF39">
    <property type="entry name" value="SMRTER, ISOFORM G"/>
    <property type="match status" value="1"/>
</dbReference>
<accession>A0ABN7PDE2</accession>
<dbReference type="Pfam" id="PF00249">
    <property type="entry name" value="Myb_DNA-binding"/>
    <property type="match status" value="1"/>
</dbReference>
<evidence type="ECO:0000256" key="2">
    <source>
        <dbReference type="ARBA" id="ARBA00010097"/>
    </source>
</evidence>
<organism evidence="7 8">
    <name type="scientific">Timema podura</name>
    <name type="common">Walking stick</name>
    <dbReference type="NCBI Taxonomy" id="61482"/>
    <lineage>
        <taxon>Eukaryota</taxon>
        <taxon>Metazoa</taxon>
        <taxon>Ecdysozoa</taxon>
        <taxon>Arthropoda</taxon>
        <taxon>Hexapoda</taxon>
        <taxon>Insecta</taxon>
        <taxon>Pterygota</taxon>
        <taxon>Neoptera</taxon>
        <taxon>Polyneoptera</taxon>
        <taxon>Phasmatodea</taxon>
        <taxon>Timematodea</taxon>
        <taxon>Timematoidea</taxon>
        <taxon>Timematidae</taxon>
        <taxon>Timema</taxon>
    </lineage>
</organism>
<dbReference type="EMBL" id="CAJPIN010026632">
    <property type="protein sequence ID" value="CAG2063460.1"/>
    <property type="molecule type" value="Genomic_DNA"/>
</dbReference>
<evidence type="ECO:0000256" key="1">
    <source>
        <dbReference type="ARBA" id="ARBA00004123"/>
    </source>
</evidence>
<comment type="caution">
    <text evidence="7">The sequence shown here is derived from an EMBL/GenBank/DDBJ whole genome shotgun (WGS) entry which is preliminary data.</text>
</comment>
<evidence type="ECO:0000259" key="6">
    <source>
        <dbReference type="PROSITE" id="PS51294"/>
    </source>
</evidence>
<dbReference type="InterPro" id="IPR017930">
    <property type="entry name" value="Myb_dom"/>
</dbReference>
<evidence type="ECO:0000259" key="5">
    <source>
        <dbReference type="PROSITE" id="PS51293"/>
    </source>
</evidence>
<dbReference type="CDD" id="cd00167">
    <property type="entry name" value="SANT"/>
    <property type="match status" value="1"/>
</dbReference>
<dbReference type="PROSITE" id="PS51293">
    <property type="entry name" value="SANT"/>
    <property type="match status" value="1"/>
</dbReference>
<keyword evidence="8" id="KW-1185">Reference proteome</keyword>
<gene>
    <name evidence="7" type="ORF">TPAB3V08_LOCUS10407</name>
</gene>